<feature type="compositionally biased region" description="Low complexity" evidence="2">
    <location>
        <begin position="594"/>
        <end position="604"/>
    </location>
</feature>
<feature type="region of interest" description="Disordered" evidence="2">
    <location>
        <begin position="537"/>
        <end position="604"/>
    </location>
</feature>
<dbReference type="AlphaFoldDB" id="A0A067MBA0"/>
<organism evidence="3 4">
    <name type="scientific">Botryobasidium botryosum (strain FD-172 SS1)</name>
    <dbReference type="NCBI Taxonomy" id="930990"/>
    <lineage>
        <taxon>Eukaryota</taxon>
        <taxon>Fungi</taxon>
        <taxon>Dikarya</taxon>
        <taxon>Basidiomycota</taxon>
        <taxon>Agaricomycotina</taxon>
        <taxon>Agaricomycetes</taxon>
        <taxon>Cantharellales</taxon>
        <taxon>Botryobasidiaceae</taxon>
        <taxon>Botryobasidium</taxon>
    </lineage>
</organism>
<dbReference type="Gene3D" id="3.30.420.40">
    <property type="match status" value="3"/>
</dbReference>
<dbReference type="InterPro" id="IPR043129">
    <property type="entry name" value="ATPase_NBD"/>
</dbReference>
<dbReference type="STRING" id="930990.A0A067MBA0"/>
<proteinExistence type="inferred from homology"/>
<dbReference type="SMART" id="SM00268">
    <property type="entry name" value="ACTIN"/>
    <property type="match status" value="1"/>
</dbReference>
<dbReference type="PANTHER" id="PTHR11937">
    <property type="entry name" value="ACTIN"/>
    <property type="match status" value="1"/>
</dbReference>
<dbReference type="Pfam" id="PF00022">
    <property type="entry name" value="Actin"/>
    <property type="match status" value="2"/>
</dbReference>
<dbReference type="OrthoDB" id="5572108at2759"/>
<sequence>MPKGVPNKRPEETPMKFTSFHIPPSINTKNASSSYLKSESQTIWARNAAGIVSVKRKLYENDGDGTVPPAGETALPADRKRGSDIIIIHPGSRYLRIGRATDAYPVTVAHVIARKSKPPIVPPAFFPRIVRGAASTDGAQQKNVDAQADAMDTDDAPPNVVVTNDEDEKDAVPDNANTNDPTNSKIAAIRGVLRSRMRSSKLRAVPNATQVAASYNEQAKHETIRDHNDPYRVDWLNTQTGDDIIVGENVFRIPDPVANGYTVRWPIYGSRFNTRDYTSSRALLGDIETIWSKVLLDELHISARACQELSAILVVPDYFEKHYIQELVHLLLVQMRFKRVCIQQEAICAAFGAGLSTACVIDIGAVKTSVSCVEEGLVLPETRIALNYGGDDITEFLAVLLGKIHFPYRTMDLTRMYDWNMMVDLKERMCTLAEVDVALNVTDFFVRAPGRDTEKYTVKTYDEPTVAPMCIFEPSIIDFDAKREGLVPLWNTDSVEDIDIMSDPVTNAMVISTAHLAPAPAPHPQQQGELLTTAAGAAGSSADGSVTPLGVGEETPAVSDTSGTPKRAATPTKGGGELTKPSTRANSPVPTPTAPAASTSTATAPTVYPGGFTIDVRAEASKLGLDAAVIHSIRAAGAADKVKKLLQVVLIVGGSALVPGLINALEARLQAMAMALMPGTERVQVIPAPKEIDPRVLAWKGVSVLGKLDALGDLWVQEADWEMLGIRAVKERSFFLTH</sequence>
<evidence type="ECO:0000256" key="1">
    <source>
        <dbReference type="RuleBase" id="RU000487"/>
    </source>
</evidence>
<name>A0A067MBA0_BOTB1</name>
<accession>A0A067MBA0</accession>
<dbReference type="SUPFAM" id="SSF53067">
    <property type="entry name" value="Actin-like ATPase domain"/>
    <property type="match status" value="2"/>
</dbReference>
<evidence type="ECO:0000313" key="3">
    <source>
        <dbReference type="EMBL" id="KDQ13053.1"/>
    </source>
</evidence>
<gene>
    <name evidence="3" type="ORF">BOTBODRAFT_160982</name>
</gene>
<dbReference type="InParanoid" id="A0A067MBA0"/>
<keyword evidence="4" id="KW-1185">Reference proteome</keyword>
<dbReference type="CDD" id="cd10206">
    <property type="entry name" value="ASKHA_NBD_Arp8-like"/>
    <property type="match status" value="1"/>
</dbReference>
<protein>
    <submittedName>
        <fullName evidence="3">Uncharacterized protein</fullName>
    </submittedName>
</protein>
<dbReference type="HOGENOM" id="CLU_006974_0_1_1"/>
<dbReference type="Gene3D" id="3.90.640.10">
    <property type="entry name" value="Actin, Chain A, domain 4"/>
    <property type="match status" value="1"/>
</dbReference>
<dbReference type="Proteomes" id="UP000027195">
    <property type="component" value="Unassembled WGS sequence"/>
</dbReference>
<feature type="region of interest" description="Disordered" evidence="2">
    <location>
        <begin position="163"/>
        <end position="183"/>
    </location>
</feature>
<reference evidence="4" key="1">
    <citation type="journal article" date="2014" name="Proc. Natl. Acad. Sci. U.S.A.">
        <title>Extensive sampling of basidiomycete genomes demonstrates inadequacy of the white-rot/brown-rot paradigm for wood decay fungi.</title>
        <authorList>
            <person name="Riley R."/>
            <person name="Salamov A.A."/>
            <person name="Brown D.W."/>
            <person name="Nagy L.G."/>
            <person name="Floudas D."/>
            <person name="Held B.W."/>
            <person name="Levasseur A."/>
            <person name="Lombard V."/>
            <person name="Morin E."/>
            <person name="Otillar R."/>
            <person name="Lindquist E.A."/>
            <person name="Sun H."/>
            <person name="LaButti K.M."/>
            <person name="Schmutz J."/>
            <person name="Jabbour D."/>
            <person name="Luo H."/>
            <person name="Baker S.E."/>
            <person name="Pisabarro A.G."/>
            <person name="Walton J.D."/>
            <person name="Blanchette R.A."/>
            <person name="Henrissat B."/>
            <person name="Martin F."/>
            <person name="Cullen D."/>
            <person name="Hibbett D.S."/>
            <person name="Grigoriev I.V."/>
        </authorList>
    </citation>
    <scope>NUCLEOTIDE SEQUENCE [LARGE SCALE GENOMIC DNA]</scope>
    <source>
        <strain evidence="4">FD-172 SS1</strain>
    </source>
</reference>
<feature type="region of interest" description="Disordered" evidence="2">
    <location>
        <begin position="136"/>
        <end position="155"/>
    </location>
</feature>
<dbReference type="InterPro" id="IPR004000">
    <property type="entry name" value="Actin"/>
</dbReference>
<comment type="similarity">
    <text evidence="1">Belongs to the actin family.</text>
</comment>
<dbReference type="EMBL" id="KL198046">
    <property type="protein sequence ID" value="KDQ13053.1"/>
    <property type="molecule type" value="Genomic_DNA"/>
</dbReference>
<evidence type="ECO:0000313" key="4">
    <source>
        <dbReference type="Proteomes" id="UP000027195"/>
    </source>
</evidence>
<dbReference type="FunCoup" id="A0A067MBA0">
    <property type="interactions" value="610"/>
</dbReference>
<evidence type="ECO:0000256" key="2">
    <source>
        <dbReference type="SAM" id="MobiDB-lite"/>
    </source>
</evidence>